<dbReference type="AlphaFoldDB" id="A0A1A0H8C3"/>
<protein>
    <submittedName>
        <fullName evidence="1">Uncharacterized protein</fullName>
    </submittedName>
</protein>
<organism evidence="1 2">
    <name type="scientific">Metschnikowia bicuspidata var. bicuspidata NRRL YB-4993</name>
    <dbReference type="NCBI Taxonomy" id="869754"/>
    <lineage>
        <taxon>Eukaryota</taxon>
        <taxon>Fungi</taxon>
        <taxon>Dikarya</taxon>
        <taxon>Ascomycota</taxon>
        <taxon>Saccharomycotina</taxon>
        <taxon>Pichiomycetes</taxon>
        <taxon>Metschnikowiaceae</taxon>
        <taxon>Metschnikowia</taxon>
    </lineage>
</organism>
<comment type="caution">
    <text evidence="1">The sequence shown here is derived from an EMBL/GenBank/DDBJ whole genome shotgun (WGS) entry which is preliminary data.</text>
</comment>
<name>A0A1A0H8C3_9ASCO</name>
<evidence type="ECO:0000313" key="1">
    <source>
        <dbReference type="EMBL" id="OBA20230.1"/>
    </source>
</evidence>
<dbReference type="GeneID" id="30028993"/>
<evidence type="ECO:0000313" key="2">
    <source>
        <dbReference type="Proteomes" id="UP000092555"/>
    </source>
</evidence>
<proteinExistence type="predicted"/>
<dbReference type="RefSeq" id="XP_018710752.1">
    <property type="nucleotide sequence ID" value="XM_018856017.1"/>
</dbReference>
<keyword evidence="2" id="KW-1185">Reference proteome</keyword>
<sequence>MFHDRCAYTLDKTPLMSEHRKSSFIFSNRRVGCAELQPTPVLGSVLISTIFSVFLNARETNVLVKSTRQR</sequence>
<gene>
    <name evidence="1" type="ORF">METBIDRAFT_32256</name>
</gene>
<accession>A0A1A0H8C3</accession>
<reference evidence="1 2" key="1">
    <citation type="submission" date="2016-05" db="EMBL/GenBank/DDBJ databases">
        <title>Comparative genomics of biotechnologically important yeasts.</title>
        <authorList>
            <consortium name="DOE Joint Genome Institute"/>
            <person name="Riley R."/>
            <person name="Haridas S."/>
            <person name="Wolfe K.H."/>
            <person name="Lopes M.R."/>
            <person name="Hittinger C.T."/>
            <person name="Goker M."/>
            <person name="Salamov A."/>
            <person name="Wisecaver J."/>
            <person name="Long T.M."/>
            <person name="Aerts A.L."/>
            <person name="Barry K."/>
            <person name="Choi C."/>
            <person name="Clum A."/>
            <person name="Coughlan A.Y."/>
            <person name="Deshpande S."/>
            <person name="Douglass A.P."/>
            <person name="Hanson S.J."/>
            <person name="Klenk H.-P."/>
            <person name="LaButti K."/>
            <person name="Lapidus A."/>
            <person name="Lindquist E."/>
            <person name="Lipzen A."/>
            <person name="Meier-kolthoff J.P."/>
            <person name="Ohm R.A."/>
            <person name="Otillar R.P."/>
            <person name="Pangilinan J."/>
            <person name="Peng Y."/>
            <person name="Rokas A."/>
            <person name="Rosa C.A."/>
            <person name="Scheuner C."/>
            <person name="Sibirny A.A."/>
            <person name="Slot J.C."/>
            <person name="Stielow J.B."/>
            <person name="Sun H."/>
            <person name="Kurtzman C.P."/>
            <person name="Blackwell M."/>
            <person name="Grigoriev I.V."/>
            <person name="Jeffries T.W."/>
        </authorList>
    </citation>
    <scope>NUCLEOTIDE SEQUENCE [LARGE SCALE GENOMIC DNA]</scope>
    <source>
        <strain evidence="1 2">NRRL YB-4993</strain>
    </source>
</reference>
<dbReference type="Proteomes" id="UP000092555">
    <property type="component" value="Unassembled WGS sequence"/>
</dbReference>
<dbReference type="EMBL" id="LXTC01000004">
    <property type="protein sequence ID" value="OBA20230.1"/>
    <property type="molecule type" value="Genomic_DNA"/>
</dbReference>